<dbReference type="EMBL" id="LGTL01000039">
    <property type="protein sequence ID" value="KPA73202.1"/>
    <property type="molecule type" value="Genomic_DNA"/>
</dbReference>
<accession>A0A0N1J458</accession>
<dbReference type="EMBL" id="LGTL01000039">
    <property type="protein sequence ID" value="KPA73201.1"/>
    <property type="molecule type" value="Genomic_DNA"/>
</dbReference>
<feature type="compositionally biased region" description="Polar residues" evidence="1">
    <location>
        <begin position="1"/>
        <end position="15"/>
    </location>
</feature>
<sequence length="249" mass="26623">MLPTHSDSLTNSYDSSGSEGGWGEQQRGRLTAADELRGHLEDCLGLYRPRFLCPDTSAQCIQEWKASTLTESTDDGRKMIGGPPAQPPSANASASPLCGDGGEARDAFDVSTVATVLVLRDGGRGATPAAPLGVAVCFQYWTGFTPYAQRPYTSVAEAREELGRLARGEWTIAEMVRGGHGWTCLGRDADTSAPSTGTPHEGLRGAAQLAAHRAEAATCDNNCGREEEDNEEETIAYESLMSLLVHRYL</sequence>
<dbReference type="RefSeq" id="XP_015651641.1">
    <property type="nucleotide sequence ID" value="XM_015809751.1"/>
</dbReference>
<dbReference type="AlphaFoldDB" id="A0A0N1J458"/>
<dbReference type="Proteomes" id="UP000037923">
    <property type="component" value="Unassembled WGS sequence"/>
</dbReference>
<gene>
    <name evidence="2" type="ORF">ABB37_10031</name>
</gene>
<reference evidence="2 3" key="1">
    <citation type="submission" date="2015-07" db="EMBL/GenBank/DDBJ databases">
        <title>High-quality genome of monoxenous trypanosomatid Leptomonas pyrrhocoris.</title>
        <authorList>
            <person name="Flegontov P."/>
            <person name="Butenko A."/>
            <person name="Firsov S."/>
            <person name="Vlcek C."/>
            <person name="Logacheva M.D."/>
            <person name="Field M."/>
            <person name="Filatov D."/>
            <person name="Flegontova O."/>
            <person name="Gerasimov E."/>
            <person name="Jackson A.P."/>
            <person name="Kelly S."/>
            <person name="Opperdoes F."/>
            <person name="O'Reilly A."/>
            <person name="Votypka J."/>
            <person name="Yurchenko V."/>
            <person name="Lukes J."/>
        </authorList>
    </citation>
    <scope>NUCLEOTIDE SEQUENCE [LARGE SCALE GENOMIC DNA]</scope>
    <source>
        <strain evidence="2">H10</strain>
    </source>
</reference>
<feature type="region of interest" description="Disordered" evidence="1">
    <location>
        <begin position="72"/>
        <end position="97"/>
    </location>
</feature>
<name>A0A0N1J458_LEPPY</name>
<evidence type="ECO:0000313" key="2">
    <source>
        <dbReference type="EMBL" id="KPA73201.1"/>
    </source>
</evidence>
<dbReference type="VEuPathDB" id="TriTrypDB:LpyrH10_39_0090"/>
<keyword evidence="3" id="KW-1185">Reference proteome</keyword>
<protein>
    <submittedName>
        <fullName evidence="2">Uncharacterized protein</fullName>
    </submittedName>
</protein>
<dbReference type="OrthoDB" id="265179at2759"/>
<feature type="region of interest" description="Disordered" evidence="1">
    <location>
        <begin position="1"/>
        <end position="28"/>
    </location>
</feature>
<proteinExistence type="predicted"/>
<dbReference type="RefSeq" id="XP_015651640.1">
    <property type="nucleotide sequence ID" value="XM_015809750.1"/>
</dbReference>
<evidence type="ECO:0000313" key="3">
    <source>
        <dbReference type="Proteomes" id="UP000037923"/>
    </source>
</evidence>
<comment type="caution">
    <text evidence="2">The sequence shown here is derived from an EMBL/GenBank/DDBJ whole genome shotgun (WGS) entry which is preliminary data.</text>
</comment>
<dbReference type="GeneID" id="26910311"/>
<evidence type="ECO:0000256" key="1">
    <source>
        <dbReference type="SAM" id="MobiDB-lite"/>
    </source>
</evidence>
<organism evidence="2 3">
    <name type="scientific">Leptomonas pyrrhocoris</name>
    <name type="common">Firebug parasite</name>
    <dbReference type="NCBI Taxonomy" id="157538"/>
    <lineage>
        <taxon>Eukaryota</taxon>
        <taxon>Discoba</taxon>
        <taxon>Euglenozoa</taxon>
        <taxon>Kinetoplastea</taxon>
        <taxon>Metakinetoplastina</taxon>
        <taxon>Trypanosomatida</taxon>
        <taxon>Trypanosomatidae</taxon>
        <taxon>Leishmaniinae</taxon>
        <taxon>Leptomonas</taxon>
    </lineage>
</organism>